<evidence type="ECO:0000256" key="8">
    <source>
        <dbReference type="PROSITE-ProRule" id="PRU00469"/>
    </source>
</evidence>
<keyword evidence="7" id="KW-0862">Zinc</keyword>
<keyword evidence="10" id="KW-0648">Protein biosynthesis</keyword>
<evidence type="ECO:0000259" key="9">
    <source>
        <dbReference type="PROSITE" id="PS51134"/>
    </source>
</evidence>
<dbReference type="GO" id="GO:0003743">
    <property type="term" value="F:translation initiation factor activity"/>
    <property type="evidence" value="ECO:0007669"/>
    <property type="project" value="UniProtKB-KW"/>
</dbReference>
<comment type="function">
    <text evidence="6 7">Stabilizes TBP binding to an archaeal box-A promoter. Also responsible for recruiting RNA polymerase II to the pre-initiation complex (DNA-TBP-TFIIB).</text>
</comment>
<evidence type="ECO:0000256" key="5">
    <source>
        <dbReference type="ARBA" id="ARBA00023163"/>
    </source>
</evidence>
<feature type="binding site" evidence="7">
    <location>
        <position position="41"/>
    </location>
    <ligand>
        <name>Zn(2+)</name>
        <dbReference type="ChEBI" id="CHEBI:29105"/>
    </ligand>
</feature>
<comment type="caution">
    <text evidence="7">Lacks conserved residue(s) required for the propagation of feature annotation.</text>
</comment>
<keyword evidence="3 7" id="KW-0677">Repeat</keyword>
<evidence type="ECO:0000313" key="10">
    <source>
        <dbReference type="EMBL" id="SPC33948.1"/>
    </source>
</evidence>
<feature type="binding site" evidence="7">
    <location>
        <position position="22"/>
    </location>
    <ligand>
        <name>Zn(2+)</name>
        <dbReference type="ChEBI" id="CHEBI:29105"/>
    </ligand>
</feature>
<dbReference type="KEGG" id="ncv:NCAV_0767"/>
<evidence type="ECO:0000256" key="3">
    <source>
        <dbReference type="ARBA" id="ARBA00022737"/>
    </source>
</evidence>
<evidence type="ECO:0000313" key="11">
    <source>
        <dbReference type="Proteomes" id="UP000236248"/>
    </source>
</evidence>
<accession>A0A2K5AQL4</accession>
<evidence type="ECO:0000256" key="2">
    <source>
        <dbReference type="ARBA" id="ARBA00013932"/>
    </source>
</evidence>
<gene>
    <name evidence="7 10" type="primary">tfb</name>
    <name evidence="10" type="ORF">NCAV_0767</name>
</gene>
<reference evidence="11" key="1">
    <citation type="submission" date="2018-01" db="EMBL/GenBank/DDBJ databases">
        <authorList>
            <person name="Kerou L M."/>
        </authorList>
    </citation>
    <scope>NUCLEOTIDE SEQUENCE [LARGE SCALE GENOMIC DNA]</scope>
    <source>
        <strain evidence="11">SCU2</strain>
    </source>
</reference>
<dbReference type="InterPro" id="IPR013137">
    <property type="entry name" value="Znf_TFIIB"/>
</dbReference>
<keyword evidence="10" id="KW-0396">Initiation factor</keyword>
<feature type="binding site" evidence="7">
    <location>
        <position position="25"/>
    </location>
    <ligand>
        <name>Zn(2+)</name>
        <dbReference type="ChEBI" id="CHEBI:29105"/>
    </ligand>
</feature>
<evidence type="ECO:0000256" key="1">
    <source>
        <dbReference type="ARBA" id="ARBA00010857"/>
    </source>
</evidence>
<dbReference type="GO" id="GO:0003700">
    <property type="term" value="F:DNA-binding transcription factor activity"/>
    <property type="evidence" value="ECO:0007669"/>
    <property type="project" value="UniProtKB-UniRule"/>
</dbReference>
<dbReference type="FunFam" id="1.10.472.170:FF:000001">
    <property type="entry name" value="Transcription initiation factor IIB"/>
    <property type="match status" value="1"/>
</dbReference>
<dbReference type="PANTHER" id="PTHR11618">
    <property type="entry name" value="TRANSCRIPTION INITIATION FACTOR IIB-RELATED"/>
    <property type="match status" value="1"/>
</dbReference>
<proteinExistence type="inferred from homology"/>
<dbReference type="PANTHER" id="PTHR11618:SF13">
    <property type="entry name" value="TRANSCRIPTION INITIATION FACTOR IIB"/>
    <property type="match status" value="1"/>
</dbReference>
<dbReference type="GO" id="GO:0070897">
    <property type="term" value="P:transcription preinitiation complex assembly"/>
    <property type="evidence" value="ECO:0007669"/>
    <property type="project" value="InterPro"/>
</dbReference>
<keyword evidence="5 7" id="KW-0804">Transcription</keyword>
<dbReference type="InterPro" id="IPR023486">
    <property type="entry name" value="TFIIB_CS"/>
</dbReference>
<dbReference type="Proteomes" id="UP000236248">
    <property type="component" value="Chromosome NCAV"/>
</dbReference>
<dbReference type="InterPro" id="IPR013150">
    <property type="entry name" value="TFIIB_cyclin"/>
</dbReference>
<dbReference type="Pfam" id="PF00382">
    <property type="entry name" value="TFIIB"/>
    <property type="match status" value="2"/>
</dbReference>
<dbReference type="InterPro" id="IPR023484">
    <property type="entry name" value="TFIIB_arc"/>
</dbReference>
<dbReference type="PROSITE" id="PS00782">
    <property type="entry name" value="TFIIB"/>
    <property type="match status" value="2"/>
</dbReference>
<dbReference type="PROSITE" id="PS51134">
    <property type="entry name" value="ZF_TFIIB"/>
    <property type="match status" value="1"/>
</dbReference>
<sequence>MLNIRFMVSKMVVDRTLLSDKCPRCGKGPLVTDNATGEMFCGNCGYVVSERIEELGPEWRAFSKEEHEDRSRTGIPTSLAMHDMGLATVIGPIDKDASGKPLSTAIRSTIERLRTWDSRSQVHEPLDRNFRQAFSELDRLKDKLAVGESVIEKAAYIYRKALEKGLVRGRSISALVAAVLYAACRDTETPRTLKDIANASNIKKKDIARCYRLLIRELDLQMPVVDPIKCVSRIASKAGLSEKTKRTAIEILKRAEEAKISAGKDPMGLAAAALYVACVMHGENKTQKDVAEAAGVTEVTIRNRYKGLKLALKL</sequence>
<dbReference type="GO" id="GO:0097550">
    <property type="term" value="C:transcription preinitiation complex"/>
    <property type="evidence" value="ECO:0007669"/>
    <property type="project" value="TreeGrafter"/>
</dbReference>
<dbReference type="Pfam" id="PF08271">
    <property type="entry name" value="Zn_Ribbon_TF"/>
    <property type="match status" value="1"/>
</dbReference>
<dbReference type="SMART" id="SM00385">
    <property type="entry name" value="CYCLIN"/>
    <property type="match status" value="2"/>
</dbReference>
<dbReference type="Gene3D" id="1.10.472.10">
    <property type="entry name" value="Cyclin-like"/>
    <property type="match status" value="1"/>
</dbReference>
<keyword evidence="11" id="KW-1185">Reference proteome</keyword>
<dbReference type="InterPro" id="IPR036915">
    <property type="entry name" value="Cyclin-like_sf"/>
</dbReference>
<comment type="similarity">
    <text evidence="1 7">Belongs to the TFIIB family.</text>
</comment>
<dbReference type="FunFam" id="1.10.472.10:FF:000023">
    <property type="entry name" value="Transcription initiation factor IIB"/>
    <property type="match status" value="1"/>
</dbReference>
<dbReference type="InterPro" id="IPR000812">
    <property type="entry name" value="TFIIB"/>
</dbReference>
<dbReference type="SUPFAM" id="SSF57783">
    <property type="entry name" value="Zinc beta-ribbon"/>
    <property type="match status" value="1"/>
</dbReference>
<evidence type="ECO:0000256" key="4">
    <source>
        <dbReference type="ARBA" id="ARBA00023015"/>
    </source>
</evidence>
<name>A0A2K5AQL4_9ARCH</name>
<feature type="binding site" evidence="7">
    <location>
        <position position="44"/>
    </location>
    <ligand>
        <name>Zn(2+)</name>
        <dbReference type="ChEBI" id="CHEBI:29105"/>
    </ligand>
</feature>
<dbReference type="PRINTS" id="PR00685">
    <property type="entry name" value="TIFACTORIIB"/>
</dbReference>
<protein>
    <recommendedName>
        <fullName evidence="2 7">Transcription initiation factor IIB</fullName>
        <shortName evidence="7">TFIIB</shortName>
    </recommendedName>
</protein>
<feature type="repeat" description="1" evidence="7">
    <location>
        <begin position="135"/>
        <end position="218"/>
    </location>
</feature>
<keyword evidence="4 7" id="KW-0805">Transcription regulation</keyword>
<dbReference type="HAMAP" id="MF_00383">
    <property type="entry name" value="TF2B_arch"/>
    <property type="match status" value="1"/>
</dbReference>
<dbReference type="GO" id="GO:0008270">
    <property type="term" value="F:zinc ion binding"/>
    <property type="evidence" value="ECO:0007669"/>
    <property type="project" value="UniProtKB-UniRule"/>
</dbReference>
<dbReference type="Gene3D" id="1.10.472.170">
    <property type="match status" value="1"/>
</dbReference>
<dbReference type="EMBL" id="LT981265">
    <property type="protein sequence ID" value="SPC33948.1"/>
    <property type="molecule type" value="Genomic_DNA"/>
</dbReference>
<dbReference type="GO" id="GO:0017025">
    <property type="term" value="F:TBP-class protein binding"/>
    <property type="evidence" value="ECO:0007669"/>
    <property type="project" value="InterPro"/>
</dbReference>
<evidence type="ECO:0000256" key="6">
    <source>
        <dbReference type="ARBA" id="ARBA00053882"/>
    </source>
</evidence>
<dbReference type="NCBIfam" id="NF001658">
    <property type="entry name" value="PRK00423.1"/>
    <property type="match status" value="1"/>
</dbReference>
<keyword evidence="8" id="KW-0863">Zinc-finger</keyword>
<organism evidence="10 11">
    <name type="scientific">Candidatus Nitrosocaldus cavascurensis</name>
    <dbReference type="NCBI Taxonomy" id="2058097"/>
    <lineage>
        <taxon>Archaea</taxon>
        <taxon>Nitrososphaerota</taxon>
        <taxon>Nitrososphaeria</taxon>
        <taxon>Candidatus Nitrosocaldales</taxon>
        <taxon>Candidatus Nitrosocaldaceae</taxon>
        <taxon>Candidatus Nitrosocaldus</taxon>
    </lineage>
</organism>
<evidence type="ECO:0000256" key="7">
    <source>
        <dbReference type="HAMAP-Rule" id="MF_00383"/>
    </source>
</evidence>
<dbReference type="CDD" id="cd20550">
    <property type="entry name" value="CYCLIN_TFIIB_archaea_like_rpt2"/>
    <property type="match status" value="1"/>
</dbReference>
<dbReference type="SUPFAM" id="SSF47954">
    <property type="entry name" value="Cyclin-like"/>
    <property type="match status" value="2"/>
</dbReference>
<keyword evidence="7" id="KW-0479">Metal-binding</keyword>
<dbReference type="AlphaFoldDB" id="A0A2K5AQL4"/>
<dbReference type="InterPro" id="IPR013763">
    <property type="entry name" value="Cyclin-like_dom"/>
</dbReference>
<feature type="domain" description="TFIIB-type" evidence="9">
    <location>
        <begin position="18"/>
        <end position="49"/>
    </location>
</feature>